<keyword evidence="3" id="KW-1185">Reference proteome</keyword>
<dbReference type="Pfam" id="PF22669">
    <property type="entry name" value="Exo_endo_phos2"/>
    <property type="match status" value="2"/>
</dbReference>
<dbReference type="InterPro" id="IPR000300">
    <property type="entry name" value="IPPc"/>
</dbReference>
<accession>A0A5M3MDM6</accession>
<reference evidence="3" key="1">
    <citation type="journal article" date="2012" name="Science">
        <title>The Paleozoic origin of enzymatic lignin decomposition reconstructed from 31 fungal genomes.</title>
        <authorList>
            <person name="Floudas D."/>
            <person name="Binder M."/>
            <person name="Riley R."/>
            <person name="Barry K."/>
            <person name="Blanchette R.A."/>
            <person name="Henrissat B."/>
            <person name="Martinez A.T."/>
            <person name="Otillar R."/>
            <person name="Spatafora J.W."/>
            <person name="Yadav J.S."/>
            <person name="Aerts A."/>
            <person name="Benoit I."/>
            <person name="Boyd A."/>
            <person name="Carlson A."/>
            <person name="Copeland A."/>
            <person name="Coutinho P.M."/>
            <person name="de Vries R.P."/>
            <person name="Ferreira P."/>
            <person name="Findley K."/>
            <person name="Foster B."/>
            <person name="Gaskell J."/>
            <person name="Glotzer D."/>
            <person name="Gorecki P."/>
            <person name="Heitman J."/>
            <person name="Hesse C."/>
            <person name="Hori C."/>
            <person name="Igarashi K."/>
            <person name="Jurgens J.A."/>
            <person name="Kallen N."/>
            <person name="Kersten P."/>
            <person name="Kohler A."/>
            <person name="Kuees U."/>
            <person name="Kumar T.K.A."/>
            <person name="Kuo A."/>
            <person name="LaButti K."/>
            <person name="Larrondo L.F."/>
            <person name="Lindquist E."/>
            <person name="Ling A."/>
            <person name="Lombard V."/>
            <person name="Lucas S."/>
            <person name="Lundell T."/>
            <person name="Martin R."/>
            <person name="McLaughlin D.J."/>
            <person name="Morgenstern I."/>
            <person name="Morin E."/>
            <person name="Murat C."/>
            <person name="Nagy L.G."/>
            <person name="Nolan M."/>
            <person name="Ohm R.A."/>
            <person name="Patyshakuliyeva A."/>
            <person name="Rokas A."/>
            <person name="Ruiz-Duenas F.J."/>
            <person name="Sabat G."/>
            <person name="Salamov A."/>
            <person name="Samejima M."/>
            <person name="Schmutz J."/>
            <person name="Slot J.C."/>
            <person name="St John F."/>
            <person name="Stenlid J."/>
            <person name="Sun H."/>
            <person name="Sun S."/>
            <person name="Syed K."/>
            <person name="Tsang A."/>
            <person name="Wiebenga A."/>
            <person name="Young D."/>
            <person name="Pisabarro A."/>
            <person name="Eastwood D.C."/>
            <person name="Martin F."/>
            <person name="Cullen D."/>
            <person name="Grigoriev I.V."/>
            <person name="Hibbett D.S."/>
        </authorList>
    </citation>
    <scope>NUCLEOTIDE SEQUENCE [LARGE SCALE GENOMIC DNA]</scope>
    <source>
        <strain evidence="3">RWD-64-598 SS2</strain>
    </source>
</reference>
<dbReference type="PANTHER" id="PTHR11200:SF240">
    <property type="entry name" value="INOSITOL POLYPHOSPHATE 5-PHOSPHATASE C9G1.10C-RELATED"/>
    <property type="match status" value="1"/>
</dbReference>
<organism evidence="2 3">
    <name type="scientific">Coniophora puteana (strain RWD-64-598)</name>
    <name type="common">Brown rot fungus</name>
    <dbReference type="NCBI Taxonomy" id="741705"/>
    <lineage>
        <taxon>Eukaryota</taxon>
        <taxon>Fungi</taxon>
        <taxon>Dikarya</taxon>
        <taxon>Basidiomycota</taxon>
        <taxon>Agaricomycotina</taxon>
        <taxon>Agaricomycetes</taxon>
        <taxon>Agaricomycetidae</taxon>
        <taxon>Boletales</taxon>
        <taxon>Coniophorineae</taxon>
        <taxon>Coniophoraceae</taxon>
        <taxon>Coniophora</taxon>
    </lineage>
</organism>
<name>A0A5M3MDM6_CONPW</name>
<sequence>MAYAMSQKPLVVANAWAMHKDLSVDRPDIISFGFREVIDIESRKVAAKTVLPGYKKKGEYGRLSKKFAMLADCPYTVIHTESLVGSFTCIFAKNTEKVGLKDIAVASIKRGMGGRYGNKGGIVSRFVIDDTMLEEKDVLSAARVFEGPITNVDESMVLDHETGLPVIAAMHSGDWEALLAHDRLAKEMRFTRDFRFRSFSEGALTFAPTYRYRGGSDEFDTSEKRRVPAWCDHVLWRSRVPERFMQTHYCRREPSISDHRPISAGFVITGGRKLPIGHIRR</sequence>
<proteinExistence type="predicted"/>
<dbReference type="PANTHER" id="PTHR11200">
    <property type="entry name" value="INOSITOL 5-PHOSPHATASE"/>
    <property type="match status" value="1"/>
</dbReference>
<dbReference type="Gene3D" id="3.60.10.10">
    <property type="entry name" value="Endonuclease/exonuclease/phosphatase"/>
    <property type="match status" value="2"/>
</dbReference>
<dbReference type="GeneID" id="19206058"/>
<dbReference type="KEGG" id="cput:CONPUDRAFT_168684"/>
<evidence type="ECO:0000259" key="1">
    <source>
        <dbReference type="SMART" id="SM00128"/>
    </source>
</evidence>
<dbReference type="GO" id="GO:0046856">
    <property type="term" value="P:phosphatidylinositol dephosphorylation"/>
    <property type="evidence" value="ECO:0007669"/>
    <property type="project" value="InterPro"/>
</dbReference>
<dbReference type="RefSeq" id="XP_007773284.1">
    <property type="nucleotide sequence ID" value="XM_007775094.1"/>
</dbReference>
<dbReference type="SMART" id="SM00128">
    <property type="entry name" value="IPPc"/>
    <property type="match status" value="1"/>
</dbReference>
<dbReference type="EMBL" id="JH711585">
    <property type="protein sequence ID" value="EIW76980.1"/>
    <property type="molecule type" value="Genomic_DNA"/>
</dbReference>
<feature type="domain" description="Inositol polyphosphate-related phosphatase" evidence="1">
    <location>
        <begin position="4"/>
        <end position="275"/>
    </location>
</feature>
<dbReference type="InterPro" id="IPR036691">
    <property type="entry name" value="Endo/exonu/phosph_ase_sf"/>
</dbReference>
<dbReference type="InterPro" id="IPR046985">
    <property type="entry name" value="IP5"/>
</dbReference>
<gene>
    <name evidence="2" type="ORF">CONPUDRAFT_168684</name>
</gene>
<dbReference type="OrthoDB" id="2248459at2759"/>
<dbReference type="Proteomes" id="UP000053558">
    <property type="component" value="Unassembled WGS sequence"/>
</dbReference>
<protein>
    <submittedName>
        <fullName evidence="2">DNase I-like protein</fullName>
    </submittedName>
</protein>
<dbReference type="SUPFAM" id="SSF56219">
    <property type="entry name" value="DNase I-like"/>
    <property type="match status" value="1"/>
</dbReference>
<evidence type="ECO:0000313" key="3">
    <source>
        <dbReference type="Proteomes" id="UP000053558"/>
    </source>
</evidence>
<comment type="caution">
    <text evidence="2">The sequence shown here is derived from an EMBL/GenBank/DDBJ whole genome shotgun (WGS) entry which is preliminary data.</text>
</comment>
<dbReference type="GO" id="GO:0004439">
    <property type="term" value="F:phosphatidylinositol-4,5-bisphosphate 5-phosphatase activity"/>
    <property type="evidence" value="ECO:0007669"/>
    <property type="project" value="TreeGrafter"/>
</dbReference>
<dbReference type="AlphaFoldDB" id="A0A5M3MDM6"/>
<evidence type="ECO:0000313" key="2">
    <source>
        <dbReference type="EMBL" id="EIW76980.1"/>
    </source>
</evidence>